<feature type="compositionally biased region" description="Polar residues" evidence="2">
    <location>
        <begin position="140"/>
        <end position="150"/>
    </location>
</feature>
<evidence type="ECO:0000256" key="1">
    <source>
        <dbReference type="ARBA" id="ARBA00022468"/>
    </source>
</evidence>
<keyword evidence="1" id="KW-0343">GTPase activation</keyword>
<dbReference type="PANTHER" id="PTHR10063:SF11">
    <property type="entry name" value="RHO GTPASE-ACTIVATING PROTEIN CG5521-RELATED"/>
    <property type="match status" value="1"/>
</dbReference>
<feature type="region of interest" description="Disordered" evidence="2">
    <location>
        <begin position="111"/>
        <end position="150"/>
    </location>
</feature>
<name>A0A5E4Q961_9NEOP</name>
<dbReference type="AlphaFoldDB" id="A0A5E4Q961"/>
<dbReference type="GO" id="GO:0005737">
    <property type="term" value="C:cytoplasm"/>
    <property type="evidence" value="ECO:0007669"/>
    <property type="project" value="TreeGrafter"/>
</dbReference>
<evidence type="ECO:0000313" key="5">
    <source>
        <dbReference type="Proteomes" id="UP000324832"/>
    </source>
</evidence>
<gene>
    <name evidence="4" type="ORF">LSINAPIS_LOCUS6694</name>
</gene>
<dbReference type="GO" id="GO:0051056">
    <property type="term" value="P:regulation of small GTPase mediated signal transduction"/>
    <property type="evidence" value="ECO:0007669"/>
    <property type="project" value="InterPro"/>
</dbReference>
<dbReference type="SUPFAM" id="SSF111347">
    <property type="entry name" value="Rap/Ran-GAP"/>
    <property type="match status" value="1"/>
</dbReference>
<proteinExistence type="predicted"/>
<reference evidence="4 5" key="1">
    <citation type="submission" date="2017-07" db="EMBL/GenBank/DDBJ databases">
        <authorList>
            <person name="Talla V."/>
            <person name="Backstrom N."/>
        </authorList>
    </citation>
    <scope>NUCLEOTIDE SEQUENCE [LARGE SCALE GENOMIC DNA]</scope>
</reference>
<protein>
    <recommendedName>
        <fullName evidence="3">Rap-GAP domain-containing protein</fullName>
    </recommendedName>
</protein>
<accession>A0A5E4Q961</accession>
<dbReference type="InterPro" id="IPR000331">
    <property type="entry name" value="Rap/Ran_GAP_dom"/>
</dbReference>
<evidence type="ECO:0000256" key="2">
    <source>
        <dbReference type="SAM" id="MobiDB-lite"/>
    </source>
</evidence>
<dbReference type="PANTHER" id="PTHR10063">
    <property type="entry name" value="TUBERIN"/>
    <property type="match status" value="1"/>
</dbReference>
<organism evidence="4 5">
    <name type="scientific">Leptidea sinapis</name>
    <dbReference type="NCBI Taxonomy" id="189913"/>
    <lineage>
        <taxon>Eukaryota</taxon>
        <taxon>Metazoa</taxon>
        <taxon>Ecdysozoa</taxon>
        <taxon>Arthropoda</taxon>
        <taxon>Hexapoda</taxon>
        <taxon>Insecta</taxon>
        <taxon>Pterygota</taxon>
        <taxon>Neoptera</taxon>
        <taxon>Endopterygota</taxon>
        <taxon>Lepidoptera</taxon>
        <taxon>Glossata</taxon>
        <taxon>Ditrysia</taxon>
        <taxon>Papilionoidea</taxon>
        <taxon>Pieridae</taxon>
        <taxon>Dismorphiinae</taxon>
        <taxon>Leptidea</taxon>
    </lineage>
</organism>
<feature type="domain" description="Rap-GAP" evidence="3">
    <location>
        <begin position="1"/>
        <end position="150"/>
    </location>
</feature>
<dbReference type="Gene3D" id="3.40.50.11210">
    <property type="entry name" value="Rap/Ran-GAP"/>
    <property type="match status" value="1"/>
</dbReference>
<dbReference type="InterPro" id="IPR027107">
    <property type="entry name" value="Tuberin/Ral-act_asu"/>
</dbReference>
<keyword evidence="5" id="KW-1185">Reference proteome</keyword>
<feature type="compositionally biased region" description="Polar residues" evidence="2">
    <location>
        <begin position="112"/>
        <end position="125"/>
    </location>
</feature>
<dbReference type="Proteomes" id="UP000324832">
    <property type="component" value="Unassembled WGS sequence"/>
</dbReference>
<dbReference type="EMBL" id="FZQP02002126">
    <property type="protein sequence ID" value="VVC94837.1"/>
    <property type="molecule type" value="Genomic_DNA"/>
</dbReference>
<dbReference type="InterPro" id="IPR035974">
    <property type="entry name" value="Rap/Ran-GAP_sf"/>
</dbReference>
<evidence type="ECO:0000259" key="3">
    <source>
        <dbReference type="PROSITE" id="PS50085"/>
    </source>
</evidence>
<dbReference type="PROSITE" id="PS50085">
    <property type="entry name" value="RAPGAP"/>
    <property type="match status" value="1"/>
</dbReference>
<sequence>MGAVRCRETHKVAVIYVGKGQEGRHEILSNRCGSPAYEAFLAALAWEVELESHVGFAGGLRGGGGGGSTAPYLATLTLEALFHVATRMPADTPDAILNKSSGRLANALLDHGTTTWPSEPQTISPRPTKRLGPFKRPLQNAPSQNSQYAT</sequence>
<evidence type="ECO:0000313" key="4">
    <source>
        <dbReference type="EMBL" id="VVC94837.1"/>
    </source>
</evidence>
<dbReference type="GO" id="GO:0005096">
    <property type="term" value="F:GTPase activator activity"/>
    <property type="evidence" value="ECO:0007669"/>
    <property type="project" value="UniProtKB-KW"/>
</dbReference>
<dbReference type="Pfam" id="PF02145">
    <property type="entry name" value="Rap_GAP"/>
    <property type="match status" value="1"/>
</dbReference>
<dbReference type="GO" id="GO:0005634">
    <property type="term" value="C:nucleus"/>
    <property type="evidence" value="ECO:0007669"/>
    <property type="project" value="InterPro"/>
</dbReference>